<accession>A0A9W6Z639</accession>
<dbReference type="AlphaFoldDB" id="A0A9W6Z639"/>
<feature type="domain" description="Far11/STRP C-terminal" evidence="2">
    <location>
        <begin position="52"/>
        <end position="479"/>
    </location>
</feature>
<dbReference type="Proteomes" id="UP001165063">
    <property type="component" value="Unassembled WGS sequence"/>
</dbReference>
<protein>
    <submittedName>
        <fullName evidence="3">Unnamed protein product</fullName>
    </submittedName>
</protein>
<dbReference type="GO" id="GO:0007010">
    <property type="term" value="P:cytoskeleton organization"/>
    <property type="evidence" value="ECO:0007669"/>
    <property type="project" value="TreeGrafter"/>
</dbReference>
<dbReference type="EMBL" id="BSXU01006623">
    <property type="protein sequence ID" value="GMG56014.1"/>
    <property type="molecule type" value="Genomic_DNA"/>
</dbReference>
<dbReference type="SMART" id="SM01293">
    <property type="entry name" value="DUF3402"/>
    <property type="match status" value="1"/>
</dbReference>
<evidence type="ECO:0000256" key="1">
    <source>
        <dbReference type="SAM" id="MobiDB-lite"/>
    </source>
</evidence>
<dbReference type="PANTHER" id="PTHR13239">
    <property type="entry name" value="PROTEIN REQUIRED FOR HYPHAL ANASTOMOSIS HAM-2"/>
    <property type="match status" value="1"/>
</dbReference>
<gene>
    <name evidence="3" type="ORF">Amon01_000808300</name>
</gene>
<proteinExistence type="predicted"/>
<evidence type="ECO:0000259" key="2">
    <source>
        <dbReference type="SMART" id="SM01293"/>
    </source>
</evidence>
<organism evidence="3 4">
    <name type="scientific">Ambrosiozyma monospora</name>
    <name type="common">Yeast</name>
    <name type="synonym">Endomycopsis monosporus</name>
    <dbReference type="NCBI Taxonomy" id="43982"/>
    <lineage>
        <taxon>Eukaryota</taxon>
        <taxon>Fungi</taxon>
        <taxon>Dikarya</taxon>
        <taxon>Ascomycota</taxon>
        <taxon>Saccharomycotina</taxon>
        <taxon>Pichiomycetes</taxon>
        <taxon>Pichiales</taxon>
        <taxon>Pichiaceae</taxon>
        <taxon>Ambrosiozyma</taxon>
    </lineage>
</organism>
<dbReference type="PANTHER" id="PTHR13239:SF4">
    <property type="entry name" value="AT25231P"/>
    <property type="match status" value="1"/>
</dbReference>
<sequence length="479" mass="56511">MPSPTLNPQHTGSSLSNSNISELEHTNGETKKKMFVTQPNFPNIYPLEKDVPFSIKEASNIFYNHIKESVSSKQFISTFEGFIKDEQGLDCSGDVKNMFKFTEKDSKENPMFRDEIDTLMRVDAYYNDCLPFLGSLVSISMQMISSNIMYPVGLGDEKITNQTRTKLQQHRQRQVMAQENARPYVSSKLSRNDKERLEIIRNKEISLKAATNLLVMLLRWFKASHILKFEYLNSLIFDNDFFRLLINFLDGNKFATQFTNKNYDLKDPSCLINNRLVYCDYECLYKFEEYNFFRKCCGIHYKSDSFLPETVDSIRDEIFKYDDLSANGGYYMPQFNNPASGLVKIQKPNYRYCNITTNLLKMLYYNLSNFKIQRIYKWLETRPTEIMRFYLTLFNEDMNRPVLKIVKLVSPFSGKKWRSNSMDLISFVYLFYKVKLKDNWLSNFFTGNLEERLRKSYENEHCLRSLLIYYNKSVTSVET</sequence>
<evidence type="ECO:0000313" key="3">
    <source>
        <dbReference type="EMBL" id="GMG56014.1"/>
    </source>
</evidence>
<feature type="compositionally biased region" description="Polar residues" evidence="1">
    <location>
        <begin position="1"/>
        <end position="12"/>
    </location>
</feature>
<keyword evidence="4" id="KW-1185">Reference proteome</keyword>
<dbReference type="InterPro" id="IPR021819">
    <property type="entry name" value="Far11/STRP_C"/>
</dbReference>
<dbReference type="InterPro" id="IPR040185">
    <property type="entry name" value="Far11/STRP"/>
</dbReference>
<feature type="region of interest" description="Disordered" evidence="1">
    <location>
        <begin position="1"/>
        <end position="20"/>
    </location>
</feature>
<comment type="caution">
    <text evidence="3">The sequence shown here is derived from an EMBL/GenBank/DDBJ whole genome shotgun (WGS) entry which is preliminary data.</text>
</comment>
<dbReference type="OrthoDB" id="18234at2759"/>
<dbReference type="Pfam" id="PF11882">
    <property type="entry name" value="DUF3402"/>
    <property type="match status" value="1"/>
</dbReference>
<name>A0A9W6Z639_AMBMO</name>
<evidence type="ECO:0000313" key="4">
    <source>
        <dbReference type="Proteomes" id="UP001165063"/>
    </source>
</evidence>
<dbReference type="GO" id="GO:0005829">
    <property type="term" value="C:cytosol"/>
    <property type="evidence" value="ECO:0007669"/>
    <property type="project" value="TreeGrafter"/>
</dbReference>
<reference evidence="3" key="1">
    <citation type="submission" date="2023-04" db="EMBL/GenBank/DDBJ databases">
        <title>Ambrosiozyma monospora NBRC 1965.</title>
        <authorList>
            <person name="Ichikawa N."/>
            <person name="Sato H."/>
            <person name="Tonouchi N."/>
        </authorList>
    </citation>
    <scope>NUCLEOTIDE SEQUENCE</scope>
    <source>
        <strain evidence="3">NBRC 1965</strain>
    </source>
</reference>